<dbReference type="Proteomes" id="UP000271374">
    <property type="component" value="Unassembled WGS sequence"/>
</dbReference>
<comment type="caution">
    <text evidence="2">The sequence shown here is derived from an EMBL/GenBank/DDBJ whole genome shotgun (WGS) entry which is preliminary data.</text>
</comment>
<feature type="transmembrane region" description="Helical" evidence="1">
    <location>
        <begin position="20"/>
        <end position="46"/>
    </location>
</feature>
<gene>
    <name evidence="2" type="ORF">EKG37_04425</name>
</gene>
<dbReference type="RefSeq" id="WP_126406777.1">
    <property type="nucleotide sequence ID" value="NZ_RXNT01000003.1"/>
</dbReference>
<name>A0A431WHX3_9BACI</name>
<keyword evidence="1" id="KW-0472">Membrane</keyword>
<protein>
    <submittedName>
        <fullName evidence="2">Uncharacterized protein</fullName>
    </submittedName>
</protein>
<dbReference type="OrthoDB" id="9965184at2"/>
<reference evidence="2 3" key="1">
    <citation type="submission" date="2018-12" db="EMBL/GenBank/DDBJ databases">
        <title>Bacillus yapensis draft genome sequence.</title>
        <authorList>
            <person name="Yu L."/>
            <person name="Xu X."/>
            <person name="Tang X."/>
        </authorList>
    </citation>
    <scope>NUCLEOTIDE SEQUENCE [LARGE SCALE GENOMIC DNA]</scope>
    <source>
        <strain evidence="2 3">XXST-01</strain>
    </source>
</reference>
<keyword evidence="1" id="KW-0812">Transmembrane</keyword>
<keyword evidence="3" id="KW-1185">Reference proteome</keyword>
<organism evidence="2 3">
    <name type="scientific">Bacillus yapensis</name>
    <dbReference type="NCBI Taxonomy" id="2492960"/>
    <lineage>
        <taxon>Bacteria</taxon>
        <taxon>Bacillati</taxon>
        <taxon>Bacillota</taxon>
        <taxon>Bacilli</taxon>
        <taxon>Bacillales</taxon>
        <taxon>Bacillaceae</taxon>
        <taxon>Bacillus</taxon>
    </lineage>
</organism>
<evidence type="ECO:0000256" key="1">
    <source>
        <dbReference type="SAM" id="Phobius"/>
    </source>
</evidence>
<evidence type="ECO:0000313" key="3">
    <source>
        <dbReference type="Proteomes" id="UP000271374"/>
    </source>
</evidence>
<evidence type="ECO:0000313" key="2">
    <source>
        <dbReference type="EMBL" id="RTR35136.1"/>
    </source>
</evidence>
<dbReference type="AlphaFoldDB" id="A0A431WHX3"/>
<dbReference type="EMBL" id="RXNT01000003">
    <property type="protein sequence ID" value="RTR35136.1"/>
    <property type="molecule type" value="Genomic_DNA"/>
</dbReference>
<accession>A0A431WHX3</accession>
<keyword evidence="1" id="KW-1133">Transmembrane helix</keyword>
<sequence>MFFVGLTVSQVILMTGIVLLFLQSYIVGGPVVLFGAGASFVLFRFYEKRKKERKKKKGDISDYCGYGDCCIDVPFPKKLDCDCAPDCTPDCSP</sequence>
<proteinExistence type="predicted"/>